<sequence>MITSLDIALKIKYRLNKVDTQDDENISVYNIVEAFNKAQLNIINRLYGKNNNYKTGIESSRKRVDDLKILLNPEPKILSVSKKDGYYLSESLPNDYFHLVRVTCLASRKDCSKKEIFIYLQEESNLNTLLRNENTNPNFEWGETIGTIVENNIKVFTLDKFEVSKLFLTYLRRPRAIDIPGYIKQDGSSSTQINPEMPNDIVEMCIDEAVRILSGDMQNQFSNQISQQNLQMSE</sequence>
<organism evidence="1 2">
    <name type="scientific">Candidatus Dojkabacteria bacterium</name>
    <dbReference type="NCBI Taxonomy" id="2099670"/>
    <lineage>
        <taxon>Bacteria</taxon>
        <taxon>Candidatus Dojkabacteria</taxon>
    </lineage>
</organism>
<evidence type="ECO:0000313" key="2">
    <source>
        <dbReference type="Proteomes" id="UP000775877"/>
    </source>
</evidence>
<reference evidence="1" key="1">
    <citation type="submission" date="2020-04" db="EMBL/GenBank/DDBJ databases">
        <authorList>
            <person name="Zhang T."/>
        </authorList>
    </citation>
    <scope>NUCLEOTIDE SEQUENCE</scope>
    <source>
        <strain evidence="1">HKST-UBA13</strain>
    </source>
</reference>
<dbReference type="AlphaFoldDB" id="A0A955L1P1"/>
<comment type="caution">
    <text evidence="1">The sequence shown here is derived from an EMBL/GenBank/DDBJ whole genome shotgun (WGS) entry which is preliminary data.</text>
</comment>
<dbReference type="Proteomes" id="UP000775877">
    <property type="component" value="Unassembled WGS sequence"/>
</dbReference>
<protein>
    <submittedName>
        <fullName evidence="1">Uncharacterized protein</fullName>
    </submittedName>
</protein>
<gene>
    <name evidence="1" type="ORF">KC678_02730</name>
</gene>
<evidence type="ECO:0000313" key="1">
    <source>
        <dbReference type="EMBL" id="MCA9381155.1"/>
    </source>
</evidence>
<proteinExistence type="predicted"/>
<reference evidence="1" key="2">
    <citation type="journal article" date="2021" name="Microbiome">
        <title>Successional dynamics and alternative stable states in a saline activated sludge microbial community over 9 years.</title>
        <authorList>
            <person name="Wang Y."/>
            <person name="Ye J."/>
            <person name="Ju F."/>
            <person name="Liu L."/>
            <person name="Boyd J.A."/>
            <person name="Deng Y."/>
            <person name="Parks D.H."/>
            <person name="Jiang X."/>
            <person name="Yin X."/>
            <person name="Woodcroft B.J."/>
            <person name="Tyson G.W."/>
            <person name="Hugenholtz P."/>
            <person name="Polz M.F."/>
            <person name="Zhang T."/>
        </authorList>
    </citation>
    <scope>NUCLEOTIDE SEQUENCE</scope>
    <source>
        <strain evidence="1">HKST-UBA13</strain>
    </source>
</reference>
<accession>A0A955L1P1</accession>
<dbReference type="EMBL" id="JAGQLJ010000052">
    <property type="protein sequence ID" value="MCA9381155.1"/>
    <property type="molecule type" value="Genomic_DNA"/>
</dbReference>
<name>A0A955L1P1_9BACT</name>